<keyword evidence="1" id="KW-1133">Transmembrane helix</keyword>
<proteinExistence type="predicted"/>
<dbReference type="EMBL" id="JACHJC010000001">
    <property type="protein sequence ID" value="MBB5113743.1"/>
    <property type="molecule type" value="Genomic_DNA"/>
</dbReference>
<sequence length="74" mass="7648">MAGLALARSVAGARAFLIGAGAIYLVLWLAGLGIDRRDAANVLAVNRADAWLHLLLGAVMLVLGLLAARRGNRG</sequence>
<organism evidence="2 3">
    <name type="scientific">Micromonospora echinospora</name>
    <name type="common">Micromonospora purpurea</name>
    <dbReference type="NCBI Taxonomy" id="1877"/>
    <lineage>
        <taxon>Bacteria</taxon>
        <taxon>Bacillati</taxon>
        <taxon>Actinomycetota</taxon>
        <taxon>Actinomycetes</taxon>
        <taxon>Micromonosporales</taxon>
        <taxon>Micromonosporaceae</taxon>
        <taxon>Micromonospora</taxon>
    </lineage>
</organism>
<dbReference type="Proteomes" id="UP000618986">
    <property type="component" value="Unassembled WGS sequence"/>
</dbReference>
<comment type="caution">
    <text evidence="2">The sequence shown here is derived from an EMBL/GenBank/DDBJ whole genome shotgun (WGS) entry which is preliminary data.</text>
</comment>
<dbReference type="Pfam" id="PF14325">
    <property type="entry name" value="DUF4383"/>
    <property type="match status" value="1"/>
</dbReference>
<feature type="transmembrane region" description="Helical" evidence="1">
    <location>
        <begin position="50"/>
        <end position="68"/>
    </location>
</feature>
<evidence type="ECO:0000313" key="2">
    <source>
        <dbReference type="EMBL" id="MBB5113743.1"/>
    </source>
</evidence>
<name>A0ABR6MED7_MICEC</name>
<feature type="transmembrane region" description="Helical" evidence="1">
    <location>
        <begin position="12"/>
        <end position="30"/>
    </location>
</feature>
<keyword evidence="1" id="KW-0812">Transmembrane</keyword>
<evidence type="ECO:0000313" key="3">
    <source>
        <dbReference type="Proteomes" id="UP000618986"/>
    </source>
</evidence>
<keyword evidence="3" id="KW-1185">Reference proteome</keyword>
<gene>
    <name evidence="2" type="ORF">FHU28_003582</name>
</gene>
<accession>A0ABR6MED7</accession>
<protein>
    <submittedName>
        <fullName evidence="2">Arginine exporter protein ArgO</fullName>
    </submittedName>
</protein>
<reference evidence="2 3" key="1">
    <citation type="submission" date="2020-08" db="EMBL/GenBank/DDBJ databases">
        <title>Sequencing the genomes of 1000 actinobacteria strains.</title>
        <authorList>
            <person name="Klenk H.-P."/>
        </authorList>
    </citation>
    <scope>NUCLEOTIDE SEQUENCE [LARGE SCALE GENOMIC DNA]</scope>
    <source>
        <strain evidence="2 3">DSM 43036</strain>
    </source>
</reference>
<keyword evidence="1" id="KW-0472">Membrane</keyword>
<evidence type="ECO:0000256" key="1">
    <source>
        <dbReference type="SAM" id="Phobius"/>
    </source>
</evidence>